<proteinExistence type="inferred from homology"/>
<dbReference type="GO" id="GO:0005576">
    <property type="term" value="C:extracellular region"/>
    <property type="evidence" value="ECO:0007669"/>
    <property type="project" value="UniProtKB-SubCell"/>
</dbReference>
<dbReference type="Proteomes" id="UP000256514">
    <property type="component" value="Unassembled WGS sequence"/>
</dbReference>
<dbReference type="GO" id="GO:0009421">
    <property type="term" value="C:bacterial-type flagellum filament cap"/>
    <property type="evidence" value="ECO:0007669"/>
    <property type="project" value="InterPro"/>
</dbReference>
<keyword evidence="9" id="KW-1185">Reference proteome</keyword>
<evidence type="ECO:0000313" key="8">
    <source>
        <dbReference type="EMBL" id="RDU67738.1"/>
    </source>
</evidence>
<comment type="subunit">
    <text evidence="2 5">Homopentamer.</text>
</comment>
<dbReference type="EMBL" id="NXLT01000002">
    <property type="protein sequence ID" value="RDU67738.1"/>
    <property type="molecule type" value="Genomic_DNA"/>
</dbReference>
<dbReference type="InterPro" id="IPR040026">
    <property type="entry name" value="FliD"/>
</dbReference>
<name>A0A3D8IR20_9HELI</name>
<dbReference type="InterPro" id="IPR003481">
    <property type="entry name" value="FliD_N"/>
</dbReference>
<gene>
    <name evidence="8" type="primary">fliD</name>
    <name evidence="8" type="ORF">CQA54_02045</name>
</gene>
<dbReference type="GO" id="GO:0009424">
    <property type="term" value="C:bacterial-type flagellum hook"/>
    <property type="evidence" value="ECO:0007669"/>
    <property type="project" value="UniProtKB-UniRule"/>
</dbReference>
<comment type="similarity">
    <text evidence="1 5">Belongs to the FliD family.</text>
</comment>
<evidence type="ECO:0000259" key="7">
    <source>
        <dbReference type="Pfam" id="PF07195"/>
    </source>
</evidence>
<keyword evidence="8" id="KW-0966">Cell projection</keyword>
<organism evidence="8 9">
    <name type="scientific">Helicobacter equorum</name>
    <dbReference type="NCBI Taxonomy" id="361872"/>
    <lineage>
        <taxon>Bacteria</taxon>
        <taxon>Pseudomonadati</taxon>
        <taxon>Campylobacterota</taxon>
        <taxon>Epsilonproteobacteria</taxon>
        <taxon>Campylobacterales</taxon>
        <taxon>Helicobacteraceae</taxon>
        <taxon>Helicobacter</taxon>
    </lineage>
</organism>
<keyword evidence="8" id="KW-0969">Cilium</keyword>
<dbReference type="GO" id="GO:0007155">
    <property type="term" value="P:cell adhesion"/>
    <property type="evidence" value="ECO:0007669"/>
    <property type="project" value="InterPro"/>
</dbReference>
<dbReference type="InterPro" id="IPR010809">
    <property type="entry name" value="FliD_C"/>
</dbReference>
<protein>
    <recommendedName>
        <fullName evidence="5">Flagellar hook-associated protein 2</fullName>
        <shortName evidence="5">HAP2</shortName>
    </recommendedName>
    <alternativeName>
        <fullName evidence="5">Flagellar cap protein</fullName>
    </alternativeName>
</protein>
<keyword evidence="5" id="KW-0964">Secreted</keyword>
<keyword evidence="4 5" id="KW-0975">Bacterial flagellum</keyword>
<dbReference type="GO" id="GO:0071973">
    <property type="term" value="P:bacterial-type flagellum-dependent cell motility"/>
    <property type="evidence" value="ECO:0007669"/>
    <property type="project" value="TreeGrafter"/>
</dbReference>
<evidence type="ECO:0000256" key="3">
    <source>
        <dbReference type="ARBA" id="ARBA00023054"/>
    </source>
</evidence>
<keyword evidence="3" id="KW-0175">Coiled coil</keyword>
<keyword evidence="8" id="KW-0282">Flagellum</keyword>
<feature type="domain" description="Flagellar hook-associated protein 2 N-terminal" evidence="6">
    <location>
        <begin position="18"/>
        <end position="109"/>
    </location>
</feature>
<evidence type="ECO:0000259" key="6">
    <source>
        <dbReference type="Pfam" id="PF02465"/>
    </source>
</evidence>
<accession>A0A3D8IR20</accession>
<dbReference type="OrthoDB" id="1530at2"/>
<dbReference type="RefSeq" id="WP_115570565.1">
    <property type="nucleotide sequence ID" value="NZ_NXLT01000002.1"/>
</dbReference>
<evidence type="ECO:0000313" key="9">
    <source>
        <dbReference type="Proteomes" id="UP000256514"/>
    </source>
</evidence>
<evidence type="ECO:0000256" key="5">
    <source>
        <dbReference type="RuleBase" id="RU362066"/>
    </source>
</evidence>
<feature type="domain" description="Flagellar hook-associated protein 2 C-terminal" evidence="7">
    <location>
        <begin position="433"/>
        <end position="667"/>
    </location>
</feature>
<evidence type="ECO:0000256" key="2">
    <source>
        <dbReference type="ARBA" id="ARBA00011255"/>
    </source>
</evidence>
<dbReference type="NCBIfam" id="NF006282">
    <property type="entry name" value="PRK08453.1"/>
    <property type="match status" value="1"/>
</dbReference>
<evidence type="ECO:0000256" key="1">
    <source>
        <dbReference type="ARBA" id="ARBA00009764"/>
    </source>
</evidence>
<comment type="caution">
    <text evidence="8">The sequence shown here is derived from an EMBL/GenBank/DDBJ whole genome shotgun (WGS) entry which is preliminary data.</text>
</comment>
<dbReference type="AlphaFoldDB" id="A0A3D8IR20"/>
<sequence>MALGKLSSLGIGSNVLNYDTIDKLRKADEGAQIVPIDKKIEKNIEKQTQLVDLMSGVREMKSYTSKLGDYSTYLGRSHNIIGDAIKATIGDGVPIQDIKLDIDSLAQSDINEVGTKFAERDSVFSQKDVKLRFFTKGKFYELDIKAGMTLEEVAQLITDKTDSAVIGTIMKTGGSNPYQLMINSKDTGENNRIYFGETLNGSTLKSGELNFKDDDFTLTLTDKKGVSKTLNIELKTSTESKSNDNAQALKEAVIKAISSDSDLQDLLENGDINVGVGEGGDNLVINDKRGYNVQVGGAKTTEMGFRITDSIQNRESNDLITTEKVKAGKLEGTITIGTVPLDLSTLTHKNNSSYQNAKSIAQAIDNIAGIHSHATDDGKLVINSDTGEVAISANNDSKSKQALESLGNLKQGVAMDYVRTQNDLFKIKNIQSAQDASFSYNGIRMHRPTNTIDDVASGITIDLLSTTEPRKPAIINITNDSESIIESVTKFVETYNQLSMKVDELTRYDEDTRIAGVFNGESNVRMIRPALNKILTFTMGGGIDKYSLIKYGISVNEKGVMSLDTNKLRTEVNNDPEGTRDFFHGKMTTRDFREVQVDGVFKMLDKELANFVDGSNSRLKLLEESLTREDKRLKEDRKRAVSMLDTRYDLMAQRFAAYDSQISKTNNAFNSVQMMIDQSVAKK</sequence>
<dbReference type="Pfam" id="PF07195">
    <property type="entry name" value="FliD_C"/>
    <property type="match status" value="1"/>
</dbReference>
<reference evidence="8 9" key="1">
    <citation type="submission" date="2018-04" db="EMBL/GenBank/DDBJ databases">
        <title>Novel Campyloabacter and Helicobacter Species and Strains.</title>
        <authorList>
            <person name="Mannion A.J."/>
            <person name="Shen Z."/>
            <person name="Fox J.G."/>
        </authorList>
    </citation>
    <scope>NUCLEOTIDE SEQUENCE [LARGE SCALE GENOMIC DNA]</scope>
    <source>
        <strain evidence="8 9">MIT 12-6600</strain>
    </source>
</reference>
<dbReference type="PANTHER" id="PTHR30288:SF0">
    <property type="entry name" value="FLAGELLAR HOOK-ASSOCIATED PROTEIN 2"/>
    <property type="match status" value="1"/>
</dbReference>
<comment type="subcellular location">
    <subcellularLocation>
        <location evidence="5">Secreted</location>
    </subcellularLocation>
    <subcellularLocation>
        <location evidence="5">Bacterial flagellum</location>
    </subcellularLocation>
</comment>
<dbReference type="PANTHER" id="PTHR30288">
    <property type="entry name" value="FLAGELLAR CAP/ASSEMBLY PROTEIN FLID"/>
    <property type="match status" value="1"/>
</dbReference>
<comment type="function">
    <text evidence="5">Required for morphogenesis and for the elongation of the flagellar filament by facilitating polymerization of the flagellin monomers at the tip of growing filament. Forms a capping structure, which prevents flagellin subunits (transported through the central channel of the flagellum) from leaking out without polymerization at the distal end.</text>
</comment>
<dbReference type="Pfam" id="PF02465">
    <property type="entry name" value="FliD_N"/>
    <property type="match status" value="1"/>
</dbReference>
<evidence type="ECO:0000256" key="4">
    <source>
        <dbReference type="ARBA" id="ARBA00023143"/>
    </source>
</evidence>